<feature type="transmembrane region" description="Helical" evidence="17">
    <location>
        <begin position="171"/>
        <end position="192"/>
    </location>
</feature>
<evidence type="ECO:0000313" key="20">
    <source>
        <dbReference type="EMBL" id="AGF56354.1"/>
    </source>
</evidence>
<comment type="catalytic activity">
    <reaction evidence="16">
        <text>L-tyrosyl-[protein] + ATP = O-phospho-L-tyrosyl-[protein] + ADP + H(+)</text>
        <dbReference type="Rhea" id="RHEA:10596"/>
        <dbReference type="Rhea" id="RHEA-COMP:10136"/>
        <dbReference type="Rhea" id="RHEA-COMP:20101"/>
        <dbReference type="ChEBI" id="CHEBI:15378"/>
        <dbReference type="ChEBI" id="CHEBI:30616"/>
        <dbReference type="ChEBI" id="CHEBI:46858"/>
        <dbReference type="ChEBI" id="CHEBI:61978"/>
        <dbReference type="ChEBI" id="CHEBI:456216"/>
        <dbReference type="EC" id="2.7.10.2"/>
    </reaction>
</comment>
<dbReference type="InterPro" id="IPR005702">
    <property type="entry name" value="Wzc-like_C"/>
</dbReference>
<keyword evidence="10" id="KW-0547">Nucleotide-binding</keyword>
<dbReference type="RefSeq" id="WP_015392673.1">
    <property type="nucleotide sequence ID" value="NC_020291.1"/>
</dbReference>
<dbReference type="PANTHER" id="PTHR32309:SF13">
    <property type="entry name" value="FERRIC ENTEROBACTIN TRANSPORT PROTEIN FEPE"/>
    <property type="match status" value="1"/>
</dbReference>
<dbReference type="SUPFAM" id="SSF52540">
    <property type="entry name" value="P-loop containing nucleoside triphosphate hydrolases"/>
    <property type="match status" value="1"/>
</dbReference>
<dbReference type="InterPro" id="IPR003856">
    <property type="entry name" value="LPS_length_determ_N"/>
</dbReference>
<sequence>MGESSSIKEILSVLKKRWEIIIIIALTVTIMAVILSFYIISPTYEANTKIFMRQENKSNNDNNDESQINKNLIKTYSELIQTNDFIDKIIRENNFDINSEDILKELSVIPNVETQILEVKLRGRDKYFTEKILESICTEFVKESKKINPYSNAKIIESVKLPKWKKSPNEATNIGIGSVLGVMLGILFVILLENFNTRISNKGQLEKAISVPVIGCIPAQKNNGRGSRYRVLTFENNPNSVQAEAYRQLRNNISYSFDKEAFSIISIISPDSNTGKSTVASNIALAFSEVSKNVIIVDCNLRNPTLHKIFNISNMQGLSDVFVGREKVENVIREYCNNISVLPWGKVLINSSEILESNKIDEVLEHLKSNYDLVIIDTAAIQNFTDTHLLSSKVDGNIFVVKEDKTRIEEVIDSKKILDKVGAKVIGTVLN</sequence>
<dbReference type="SMR" id="M1MEL2"/>
<evidence type="ECO:0000256" key="1">
    <source>
        <dbReference type="ARBA" id="ARBA00004429"/>
    </source>
</evidence>
<evidence type="ECO:0000256" key="12">
    <source>
        <dbReference type="ARBA" id="ARBA00022840"/>
    </source>
</evidence>
<keyword evidence="7" id="KW-0997">Cell inner membrane</keyword>
<evidence type="ECO:0000256" key="14">
    <source>
        <dbReference type="ARBA" id="ARBA00023136"/>
    </source>
</evidence>
<dbReference type="EC" id="2.7.10.2" evidence="5"/>
<dbReference type="OrthoDB" id="9794577at2"/>
<feature type="domain" description="Polysaccharide chain length determinant N-terminal" evidence="18">
    <location>
        <begin position="6"/>
        <end position="92"/>
    </location>
</feature>
<dbReference type="STRING" id="36745.CLSAP_24090"/>
<accession>M1MEL2</accession>
<evidence type="ECO:0000313" key="21">
    <source>
        <dbReference type="Proteomes" id="UP000011728"/>
    </source>
</evidence>
<dbReference type="GO" id="GO:0004715">
    <property type="term" value="F:non-membrane spanning protein tyrosine kinase activity"/>
    <property type="evidence" value="ECO:0007669"/>
    <property type="project" value="UniProtKB-EC"/>
</dbReference>
<dbReference type="AlphaFoldDB" id="M1MEL2"/>
<dbReference type="GO" id="GO:0005886">
    <property type="term" value="C:plasma membrane"/>
    <property type="evidence" value="ECO:0007669"/>
    <property type="project" value="UniProtKB-SubCell"/>
</dbReference>
<dbReference type="CDD" id="cd05387">
    <property type="entry name" value="BY-kinase"/>
    <property type="match status" value="1"/>
</dbReference>
<dbReference type="NCBIfam" id="TIGR01007">
    <property type="entry name" value="eps_fam"/>
    <property type="match status" value="1"/>
</dbReference>
<dbReference type="GO" id="GO:0005524">
    <property type="term" value="F:ATP binding"/>
    <property type="evidence" value="ECO:0007669"/>
    <property type="project" value="UniProtKB-KW"/>
</dbReference>
<evidence type="ECO:0000256" key="10">
    <source>
        <dbReference type="ARBA" id="ARBA00022741"/>
    </source>
</evidence>
<evidence type="ECO:0000259" key="19">
    <source>
        <dbReference type="Pfam" id="PF13614"/>
    </source>
</evidence>
<dbReference type="InterPro" id="IPR027417">
    <property type="entry name" value="P-loop_NTPase"/>
</dbReference>
<dbReference type="Pfam" id="PF13614">
    <property type="entry name" value="AAA_31"/>
    <property type="match status" value="1"/>
</dbReference>
<dbReference type="PATRIC" id="fig|931276.5.peg.2596"/>
<evidence type="ECO:0000256" key="16">
    <source>
        <dbReference type="ARBA" id="ARBA00051245"/>
    </source>
</evidence>
<dbReference type="Gene3D" id="3.40.50.300">
    <property type="entry name" value="P-loop containing nucleotide triphosphate hydrolases"/>
    <property type="match status" value="1"/>
</dbReference>
<comment type="subcellular location">
    <subcellularLocation>
        <location evidence="1">Cell inner membrane</location>
        <topology evidence="1">Multi-pass membrane protein</topology>
    </subcellularLocation>
</comment>
<evidence type="ECO:0000256" key="5">
    <source>
        <dbReference type="ARBA" id="ARBA00011903"/>
    </source>
</evidence>
<dbReference type="KEGG" id="csr:Cspa_c25890"/>
<evidence type="ECO:0000256" key="6">
    <source>
        <dbReference type="ARBA" id="ARBA00022475"/>
    </source>
</evidence>
<evidence type="ECO:0000256" key="8">
    <source>
        <dbReference type="ARBA" id="ARBA00022679"/>
    </source>
</evidence>
<keyword evidence="21" id="KW-1185">Reference proteome</keyword>
<dbReference type="InterPro" id="IPR050445">
    <property type="entry name" value="Bact_polysacc_biosynth/exp"/>
</dbReference>
<dbReference type="PANTHER" id="PTHR32309">
    <property type="entry name" value="TYROSINE-PROTEIN KINASE"/>
    <property type="match status" value="1"/>
</dbReference>
<feature type="domain" description="AAA" evidence="19">
    <location>
        <begin position="264"/>
        <end position="391"/>
    </location>
</feature>
<dbReference type="eggNOG" id="COG3944">
    <property type="taxonomic scope" value="Bacteria"/>
</dbReference>
<evidence type="ECO:0000256" key="2">
    <source>
        <dbReference type="ARBA" id="ARBA00006683"/>
    </source>
</evidence>
<dbReference type="InterPro" id="IPR025669">
    <property type="entry name" value="AAA_dom"/>
</dbReference>
<comment type="similarity">
    <text evidence="2">Belongs to the CpsC/CapA family.</text>
</comment>
<evidence type="ECO:0000256" key="13">
    <source>
        <dbReference type="ARBA" id="ARBA00022989"/>
    </source>
</evidence>
<reference evidence="20 21" key="1">
    <citation type="submission" date="2013-02" db="EMBL/GenBank/DDBJ databases">
        <title>Genome sequence of Clostridium saccharoperbutylacetonicum N1-4(HMT).</title>
        <authorList>
            <person name="Poehlein A."/>
            <person name="Daniel R."/>
        </authorList>
    </citation>
    <scope>NUCLEOTIDE SEQUENCE [LARGE SCALE GENOMIC DNA]</scope>
    <source>
        <strain evidence="21">N1-4(HMT)</strain>
    </source>
</reference>
<organism evidence="20 21">
    <name type="scientific">Clostridium saccharoperbutylacetonicum N1-4(HMT)</name>
    <dbReference type="NCBI Taxonomy" id="931276"/>
    <lineage>
        <taxon>Bacteria</taxon>
        <taxon>Bacillati</taxon>
        <taxon>Bacillota</taxon>
        <taxon>Clostridia</taxon>
        <taxon>Eubacteriales</taxon>
        <taxon>Clostridiaceae</taxon>
        <taxon>Clostridium</taxon>
    </lineage>
</organism>
<evidence type="ECO:0000259" key="18">
    <source>
        <dbReference type="Pfam" id="PF02706"/>
    </source>
</evidence>
<keyword evidence="6" id="KW-1003">Cell membrane</keyword>
<evidence type="ECO:0000256" key="3">
    <source>
        <dbReference type="ARBA" id="ARBA00007316"/>
    </source>
</evidence>
<keyword evidence="11 20" id="KW-0418">Kinase</keyword>
<name>M1MEL2_9CLOT</name>
<dbReference type="eggNOG" id="COG0489">
    <property type="taxonomic scope" value="Bacteria"/>
</dbReference>
<keyword evidence="8 20" id="KW-0808">Transferase</keyword>
<dbReference type="HOGENOM" id="CLU_009912_4_2_9"/>
<dbReference type="EMBL" id="CP004121">
    <property type="protein sequence ID" value="AGF56354.1"/>
    <property type="molecule type" value="Genomic_DNA"/>
</dbReference>
<evidence type="ECO:0000256" key="11">
    <source>
        <dbReference type="ARBA" id="ARBA00022777"/>
    </source>
</evidence>
<keyword evidence="13 17" id="KW-1133">Transmembrane helix</keyword>
<keyword evidence="9 17" id="KW-0812">Transmembrane</keyword>
<feature type="transmembrane region" description="Helical" evidence="17">
    <location>
        <begin position="20"/>
        <end position="40"/>
    </location>
</feature>
<keyword evidence="15" id="KW-0829">Tyrosine-protein kinase</keyword>
<keyword evidence="12" id="KW-0067">ATP-binding</keyword>
<comment type="similarity">
    <text evidence="4">Belongs to the etk/wzc family.</text>
</comment>
<comment type="similarity">
    <text evidence="3">Belongs to the CpsD/CapB family.</text>
</comment>
<evidence type="ECO:0000256" key="9">
    <source>
        <dbReference type="ARBA" id="ARBA00022692"/>
    </source>
</evidence>
<proteinExistence type="inferred from homology"/>
<gene>
    <name evidence="20" type="primary">ptk</name>
    <name evidence="20" type="ORF">Cspa_c25890</name>
</gene>
<protein>
    <recommendedName>
        <fullName evidence="5">non-specific protein-tyrosine kinase</fullName>
        <ecNumber evidence="5">2.7.10.2</ecNumber>
    </recommendedName>
</protein>
<evidence type="ECO:0000256" key="17">
    <source>
        <dbReference type="SAM" id="Phobius"/>
    </source>
</evidence>
<evidence type="ECO:0000256" key="15">
    <source>
        <dbReference type="ARBA" id="ARBA00023137"/>
    </source>
</evidence>
<keyword evidence="14 17" id="KW-0472">Membrane</keyword>
<dbReference type="Pfam" id="PF02706">
    <property type="entry name" value="Wzz"/>
    <property type="match status" value="1"/>
</dbReference>
<evidence type="ECO:0000256" key="7">
    <source>
        <dbReference type="ARBA" id="ARBA00022519"/>
    </source>
</evidence>
<dbReference type="Proteomes" id="UP000011728">
    <property type="component" value="Chromosome"/>
</dbReference>
<evidence type="ECO:0000256" key="4">
    <source>
        <dbReference type="ARBA" id="ARBA00008883"/>
    </source>
</evidence>